<evidence type="ECO:0000313" key="2">
    <source>
        <dbReference type="EMBL" id="PCD42120.1"/>
    </source>
</evidence>
<evidence type="ECO:0000313" key="3">
    <source>
        <dbReference type="Proteomes" id="UP000219602"/>
    </source>
</evidence>
<dbReference type="STRING" id="327505.A0A2H3HIT5"/>
<reference evidence="2 3" key="2">
    <citation type="journal article" date="2017" name="Sci. Rep.">
        <title>A mobile pathogenicity chromosome in Fusarium oxysporum for infection of multiple cucurbit species.</title>
        <authorList>
            <person name="van Dam P."/>
            <person name="Fokkens L."/>
            <person name="Ayukawa Y."/>
            <person name="van der Gragt M."/>
            <person name="Ter Horst A."/>
            <person name="Brankovics B."/>
            <person name="Houterman P.M."/>
            <person name="Arie T."/>
            <person name="Rep M."/>
        </authorList>
    </citation>
    <scope>NUCLEOTIDE SEQUENCE [LARGE SCALE GENOMIC DNA]</scope>
    <source>
        <strain evidence="2 3">Forc016</strain>
    </source>
</reference>
<feature type="region of interest" description="Disordered" evidence="1">
    <location>
        <begin position="560"/>
        <end position="611"/>
    </location>
</feature>
<organism evidence="2 3">
    <name type="scientific">Fusarium oxysporum f. sp. radicis-cucumerinum</name>
    <dbReference type="NCBI Taxonomy" id="327505"/>
    <lineage>
        <taxon>Eukaryota</taxon>
        <taxon>Fungi</taxon>
        <taxon>Dikarya</taxon>
        <taxon>Ascomycota</taxon>
        <taxon>Pezizomycotina</taxon>
        <taxon>Sordariomycetes</taxon>
        <taxon>Hypocreomycetidae</taxon>
        <taxon>Hypocreales</taxon>
        <taxon>Nectriaceae</taxon>
        <taxon>Fusarium</taxon>
        <taxon>Fusarium oxysporum species complex</taxon>
    </lineage>
</organism>
<accession>A0A2H3HIT5</accession>
<name>A0A2H3HIT5_FUSOX</name>
<dbReference type="AlphaFoldDB" id="A0A2H3HIT5"/>
<reference evidence="2 3" key="1">
    <citation type="journal article" date="2016" name="Environ. Microbiol.">
        <title>Effector profiles distinguish formae speciales of Fusarium oxysporum.</title>
        <authorList>
            <person name="van Dam P."/>
            <person name="Fokkens L."/>
            <person name="Schmidt S.M."/>
            <person name="Linmans J.H."/>
            <person name="Kistler H.C."/>
            <person name="Ma L.J."/>
            <person name="Rep M."/>
        </authorList>
    </citation>
    <scope>NUCLEOTIDE SEQUENCE [LARGE SCALE GENOMIC DNA]</scope>
    <source>
        <strain evidence="2 3">Forc016</strain>
    </source>
</reference>
<feature type="compositionally biased region" description="Basic and acidic residues" evidence="1">
    <location>
        <begin position="591"/>
        <end position="605"/>
    </location>
</feature>
<gene>
    <name evidence="2" type="ORF">AU210_004654</name>
</gene>
<evidence type="ECO:0000256" key="1">
    <source>
        <dbReference type="SAM" id="MobiDB-lite"/>
    </source>
</evidence>
<proteinExistence type="predicted"/>
<sequence>MTSSTSQKPFLLALPPEIQSQIISLLADSTDFKSVHSLLFSCKQLYAIALPFSVQTFCDIPRPELPKKGSVVRSRIVQFLSYVSIIKPELARHVRTIRLHDWLTDHFYKGTVHIDANDVIFYKQLILKILPEKLGYDTHWSSRWIWALETGIEDAAVALLLAVCTKVKNLTYGHPWNPNCFYIILIAAYGGCGRRRVKLPPSQLLTRLKNVKHESYNREEGYRQFYDHGNQLFRIPSIHSYECVGARSPEMDEFDLDPMDEGCSNIQSIILRDSWCVGPAIRSVIGACKVLRKFIYTHDFQKKYLGDEFEATARDIMESLLPHDDSLEYLHIDLTEAVRTSSGPPGPRERLYMGAELRQMHKLKSLILGSQSVSGLLGNGKVIYYTEDASIEAPKVVECIPEHLEYLEIHSCGRNIVNQLDEFLGTLIHPDRFPDLSSVKLIFNENWANEEEIKSLVSDRDGLALEVVRRRLDGELSLGADPNSQPEKARELLSAIEPGWDGQDPPPQFEQYGEQFQPPIYCAASHLNNSPKGKSEKAQMVFSLLRHGADLYQEFPQALYSPDRSSKPRAPFPGEDPPCTSFPEFPTEANSLDREEENQHPHFSDDEWENEERAPAWGARHVIHAIIEDGGCLTPLIEYPGFLASLNLEHRDPQGRTLLLSACRSAAGTDVRARTGFHEVHWNVEDISPESKIYPSWDRVAGPTESDFSSPGMESLVDMFLRFGADPLAVDY</sequence>
<dbReference type="EMBL" id="MABQ02000003">
    <property type="protein sequence ID" value="PCD42120.1"/>
    <property type="molecule type" value="Genomic_DNA"/>
</dbReference>
<protein>
    <recommendedName>
        <fullName evidence="4">F-box domain-containing protein</fullName>
    </recommendedName>
</protein>
<evidence type="ECO:0008006" key="4">
    <source>
        <dbReference type="Google" id="ProtNLM"/>
    </source>
</evidence>
<comment type="caution">
    <text evidence="2">The sequence shown here is derived from an EMBL/GenBank/DDBJ whole genome shotgun (WGS) entry which is preliminary data.</text>
</comment>
<dbReference type="Proteomes" id="UP000219602">
    <property type="component" value="Chromosome 4"/>
</dbReference>